<accession>A0A0P8WAY7</accession>
<protein>
    <submittedName>
        <fullName evidence="1">Uncharacterized protein</fullName>
    </submittedName>
</protein>
<name>A0A0P8WAY7_9CLOT</name>
<proteinExistence type="predicted"/>
<evidence type="ECO:0000313" key="2">
    <source>
        <dbReference type="Proteomes" id="UP000050326"/>
    </source>
</evidence>
<evidence type="ECO:0000313" key="1">
    <source>
        <dbReference type="EMBL" id="KPU45798.1"/>
    </source>
</evidence>
<dbReference type="STRING" id="36849.OXPF_05870"/>
<organism evidence="1 2">
    <name type="scientific">Oxobacter pfennigii</name>
    <dbReference type="NCBI Taxonomy" id="36849"/>
    <lineage>
        <taxon>Bacteria</taxon>
        <taxon>Bacillati</taxon>
        <taxon>Bacillota</taxon>
        <taxon>Clostridia</taxon>
        <taxon>Eubacteriales</taxon>
        <taxon>Clostridiaceae</taxon>
        <taxon>Oxobacter</taxon>
    </lineage>
</organism>
<dbReference type="EMBL" id="LKET01000019">
    <property type="protein sequence ID" value="KPU45798.1"/>
    <property type="molecule type" value="Genomic_DNA"/>
</dbReference>
<comment type="caution">
    <text evidence="1">The sequence shown here is derived from an EMBL/GenBank/DDBJ whole genome shotgun (WGS) entry which is preliminary data.</text>
</comment>
<gene>
    <name evidence="1" type="ORF">OXPF_05870</name>
</gene>
<dbReference type="Proteomes" id="UP000050326">
    <property type="component" value="Unassembled WGS sequence"/>
</dbReference>
<dbReference type="RefSeq" id="WP_054873713.1">
    <property type="nucleotide sequence ID" value="NZ_LKET01000019.1"/>
</dbReference>
<reference evidence="1 2" key="1">
    <citation type="submission" date="2015-09" db="EMBL/GenBank/DDBJ databases">
        <title>Genome sequence of Oxobacter pfennigii DSM 3222.</title>
        <authorList>
            <person name="Poehlein A."/>
            <person name="Bengelsdorf F.R."/>
            <person name="Schiel-Bengelsdorf B."/>
            <person name="Duerre P."/>
            <person name="Daniel R."/>
        </authorList>
    </citation>
    <scope>NUCLEOTIDE SEQUENCE [LARGE SCALE GENOMIC DNA]</scope>
    <source>
        <strain evidence="1 2">DSM 3222</strain>
    </source>
</reference>
<dbReference type="AlphaFoldDB" id="A0A0P8WAY7"/>
<dbReference type="OrthoDB" id="2517369at2"/>
<sequence length="356" mass="40619">MNHEMEIKDIVVMLDFSNLTRDDIDKIYEDMEINPEENIDKIEYLYEMKDLLFASDTVRDYIKNKVFAGRKSVKWYKFKADTQDEVDRIKQSLESDTNYFNRVYKADTSTLTSPEKYTCINNGENKYIMRIMLPTGTKTITNGVGINKFKTINNVVVIVDLTEKFIEVRASNKDAKRIIGYLSGTLSLENVIEVDTLSRYNGSIERFKDSLLNGRFTETLCAPDLDIVLTKDKSELLANVLGILDEYFIDKDLEKVSQQLSEIDLDTEGAPFTQLLLAGMSKIGIGIRDDIDGDLSSQSLYNAFKMFVTEHKGYINFSLVEDGPVYTIQVGIVTKSISFRSSVTEDVIEYIRGKLL</sequence>
<keyword evidence="2" id="KW-1185">Reference proteome</keyword>